<dbReference type="SUPFAM" id="SSF56112">
    <property type="entry name" value="Protein kinase-like (PK-like)"/>
    <property type="match status" value="1"/>
</dbReference>
<dbReference type="Gene3D" id="1.10.510.10">
    <property type="entry name" value="Transferase(Phosphotransferase) domain 1"/>
    <property type="match status" value="1"/>
</dbReference>
<feature type="domain" description="Protein kinase" evidence="2">
    <location>
        <begin position="281"/>
        <end position="582"/>
    </location>
</feature>
<name>K1QC51_MAGGI</name>
<feature type="compositionally biased region" description="Polar residues" evidence="1">
    <location>
        <begin position="618"/>
        <end position="628"/>
    </location>
</feature>
<dbReference type="HOGENOM" id="CLU_406666_0_0_1"/>
<proteinExistence type="predicted"/>
<organism evidence="3">
    <name type="scientific">Magallana gigas</name>
    <name type="common">Pacific oyster</name>
    <name type="synonym">Crassostrea gigas</name>
    <dbReference type="NCBI Taxonomy" id="29159"/>
    <lineage>
        <taxon>Eukaryota</taxon>
        <taxon>Metazoa</taxon>
        <taxon>Spiralia</taxon>
        <taxon>Lophotrochozoa</taxon>
        <taxon>Mollusca</taxon>
        <taxon>Bivalvia</taxon>
        <taxon>Autobranchia</taxon>
        <taxon>Pteriomorphia</taxon>
        <taxon>Ostreida</taxon>
        <taxon>Ostreoidea</taxon>
        <taxon>Ostreidae</taxon>
        <taxon>Magallana</taxon>
    </lineage>
</organism>
<gene>
    <name evidence="3" type="ORF">CGI_10023512</name>
</gene>
<dbReference type="GO" id="GO:0004674">
    <property type="term" value="F:protein serine/threonine kinase activity"/>
    <property type="evidence" value="ECO:0007669"/>
    <property type="project" value="TreeGrafter"/>
</dbReference>
<dbReference type="PANTHER" id="PTHR24361">
    <property type="entry name" value="MITOGEN-ACTIVATED KINASE KINASE KINASE"/>
    <property type="match status" value="1"/>
</dbReference>
<dbReference type="GO" id="GO:0005737">
    <property type="term" value="C:cytoplasm"/>
    <property type="evidence" value="ECO:0007669"/>
    <property type="project" value="TreeGrafter"/>
</dbReference>
<dbReference type="GO" id="GO:0005524">
    <property type="term" value="F:ATP binding"/>
    <property type="evidence" value="ECO:0007669"/>
    <property type="project" value="InterPro"/>
</dbReference>
<dbReference type="PANTHER" id="PTHR24361:SF613">
    <property type="entry name" value="NUCLEAR RECEPTOR-BINDING PROTEIN-RELATED"/>
    <property type="match status" value="1"/>
</dbReference>
<accession>K1QC51</accession>
<protein>
    <recommendedName>
        <fullName evidence="2">Protein kinase domain-containing protein</fullName>
    </recommendedName>
</protein>
<dbReference type="InterPro" id="IPR053235">
    <property type="entry name" value="Ser_Thr_kinase"/>
</dbReference>
<dbReference type="InParanoid" id="K1QC51"/>
<dbReference type="EMBL" id="JH818915">
    <property type="protein sequence ID" value="EKC28744.1"/>
    <property type="molecule type" value="Genomic_DNA"/>
</dbReference>
<feature type="region of interest" description="Disordered" evidence="1">
    <location>
        <begin position="618"/>
        <end position="663"/>
    </location>
</feature>
<dbReference type="Gene3D" id="3.30.200.20">
    <property type="entry name" value="Phosphorylase Kinase, domain 1"/>
    <property type="match status" value="1"/>
</dbReference>
<reference evidence="3" key="1">
    <citation type="journal article" date="2012" name="Nature">
        <title>The oyster genome reveals stress adaptation and complexity of shell formation.</title>
        <authorList>
            <person name="Zhang G."/>
            <person name="Fang X."/>
            <person name="Guo X."/>
            <person name="Li L."/>
            <person name="Luo R."/>
            <person name="Xu F."/>
            <person name="Yang P."/>
            <person name="Zhang L."/>
            <person name="Wang X."/>
            <person name="Qi H."/>
            <person name="Xiong Z."/>
            <person name="Que H."/>
            <person name="Xie Y."/>
            <person name="Holland P.W."/>
            <person name="Paps J."/>
            <person name="Zhu Y."/>
            <person name="Wu F."/>
            <person name="Chen Y."/>
            <person name="Wang J."/>
            <person name="Peng C."/>
            <person name="Meng J."/>
            <person name="Yang L."/>
            <person name="Liu J."/>
            <person name="Wen B."/>
            <person name="Zhang N."/>
            <person name="Huang Z."/>
            <person name="Zhu Q."/>
            <person name="Feng Y."/>
            <person name="Mount A."/>
            <person name="Hedgecock D."/>
            <person name="Xu Z."/>
            <person name="Liu Y."/>
            <person name="Domazet-Loso T."/>
            <person name="Du Y."/>
            <person name="Sun X."/>
            <person name="Zhang S."/>
            <person name="Liu B."/>
            <person name="Cheng P."/>
            <person name="Jiang X."/>
            <person name="Li J."/>
            <person name="Fan D."/>
            <person name="Wang W."/>
            <person name="Fu W."/>
            <person name="Wang T."/>
            <person name="Wang B."/>
            <person name="Zhang J."/>
            <person name="Peng Z."/>
            <person name="Li Y."/>
            <person name="Li N."/>
            <person name="Wang J."/>
            <person name="Chen M."/>
            <person name="He Y."/>
            <person name="Tan F."/>
            <person name="Song X."/>
            <person name="Zheng Q."/>
            <person name="Huang R."/>
            <person name="Yang H."/>
            <person name="Du X."/>
            <person name="Chen L."/>
            <person name="Yang M."/>
            <person name="Gaffney P.M."/>
            <person name="Wang S."/>
            <person name="Luo L."/>
            <person name="She Z."/>
            <person name="Ming Y."/>
            <person name="Huang W."/>
            <person name="Zhang S."/>
            <person name="Huang B."/>
            <person name="Zhang Y."/>
            <person name="Qu T."/>
            <person name="Ni P."/>
            <person name="Miao G."/>
            <person name="Wang J."/>
            <person name="Wang Q."/>
            <person name="Steinberg C.E."/>
            <person name="Wang H."/>
            <person name="Li N."/>
            <person name="Qian L."/>
            <person name="Zhang G."/>
            <person name="Li Y."/>
            <person name="Yang H."/>
            <person name="Liu X."/>
            <person name="Wang J."/>
            <person name="Yin Y."/>
            <person name="Wang J."/>
        </authorList>
    </citation>
    <scope>NUCLEOTIDE SEQUENCE [LARGE SCALE GENOMIC DNA]</scope>
    <source>
        <strain evidence="3">05x7-T-G4-1.051#20</strain>
    </source>
</reference>
<sequence length="676" mass="76147">MVVYKECYRGMRICFTREVHRNGDSAQLRGNRIRKQQWRHHQRQGQITEGRPRDKGDLIMAAILSSTTTEWPISSSNGVSVEMRRTVVSQGLAYQQPMDDSGQEHHVPMLLNDGREVPKFLPDKTAFGYDVHYLQKLKHPFNTSNSHGSESLRVNISKKTKVFDASPSVIVIDSDDEGEKLPTKITFPEAFKDIQTPVPATQNTKWTQPSQPAPTKKLRMSTKVVSEEEDQGFLISQQKKTKEEDVGAIVVDPPFAVDTGQMGGLGIQMRTGGIEDLNEILELMEEIGEIEPSQKERKKNFEKGKVVDGEREALVELLNNENQMTTGVTGVLCSGMKSSHYDEYNEGHFSILKQLGTGSYGSVDLCRDNATTKEFVLKKVQKDFKVGEVVVLLYLEHENITTLYGYIKRDSVSEILMEYAAENICVTEDLKIKITDFGSANVGDQEQDYQGWTSEYMAPEMCRAFLKSRYPSVFKNETEDFSLTGKVDVFAFGLVLQFMLEKTHTQMKFYTNGASSYTNVEDVNKLRLNIIIANARDPDMVLKLMLTDKGSTAIKELLKGLLQGVPKNRLSAEQGLLKIEAMKRKNMIPCFPLSEARLEASTKVTSFCRRRSRQLSTMTSVCSNTSQMEEPMSPGPMKAPRKGRKRMAPYEPEEPKPVMVDNSLLGNVPDFSMLQA</sequence>
<dbReference type="Pfam" id="PF00069">
    <property type="entry name" value="Pkinase"/>
    <property type="match status" value="2"/>
</dbReference>
<evidence type="ECO:0000313" key="3">
    <source>
        <dbReference type="EMBL" id="EKC28744.1"/>
    </source>
</evidence>
<dbReference type="PROSITE" id="PS50011">
    <property type="entry name" value="PROTEIN_KINASE_DOM"/>
    <property type="match status" value="1"/>
</dbReference>
<evidence type="ECO:0000259" key="2">
    <source>
        <dbReference type="PROSITE" id="PS50011"/>
    </source>
</evidence>
<evidence type="ECO:0000256" key="1">
    <source>
        <dbReference type="SAM" id="MobiDB-lite"/>
    </source>
</evidence>
<dbReference type="InterPro" id="IPR011009">
    <property type="entry name" value="Kinase-like_dom_sf"/>
</dbReference>
<dbReference type="AlphaFoldDB" id="K1QC51"/>
<dbReference type="InterPro" id="IPR000719">
    <property type="entry name" value="Prot_kinase_dom"/>
</dbReference>